<proteinExistence type="predicted"/>
<dbReference type="RefSeq" id="WP_007078703.1">
    <property type="nucleotide sequence ID" value="NZ_CM001024.1"/>
</dbReference>
<accession>E2SEL6</accession>
<evidence type="ECO:0000313" key="5">
    <source>
        <dbReference type="Proteomes" id="UP000003111"/>
    </source>
</evidence>
<comment type="caution">
    <text evidence="4">The sequence shown here is derived from an EMBL/GenBank/DDBJ whole genome shotgun (WGS) entry which is preliminary data.</text>
</comment>
<dbReference type="eggNOG" id="COG1028">
    <property type="taxonomic scope" value="Bacteria"/>
</dbReference>
<organism evidence="4 5">
    <name type="scientific">Aeromicrobium marinum DSM 15272</name>
    <dbReference type="NCBI Taxonomy" id="585531"/>
    <lineage>
        <taxon>Bacteria</taxon>
        <taxon>Bacillati</taxon>
        <taxon>Actinomycetota</taxon>
        <taxon>Actinomycetes</taxon>
        <taxon>Propionibacteriales</taxon>
        <taxon>Nocardioidaceae</taxon>
        <taxon>Aeromicrobium</taxon>
    </lineage>
</organism>
<dbReference type="STRING" id="585531.HMPREF0063_12475"/>
<dbReference type="GO" id="GO:0008670">
    <property type="term" value="F:2,4-dienoyl-CoA reductase (NADPH) activity"/>
    <property type="evidence" value="ECO:0007669"/>
    <property type="project" value="InterPro"/>
</dbReference>
<reference evidence="4" key="1">
    <citation type="submission" date="2010-08" db="EMBL/GenBank/DDBJ databases">
        <authorList>
            <person name="Muzny D."/>
            <person name="Qin X."/>
            <person name="Buhay C."/>
            <person name="Dugan-Rocha S."/>
            <person name="Ding Y."/>
            <person name="Chen G."/>
            <person name="Hawes A."/>
            <person name="Holder M."/>
            <person name="Jhangiani S."/>
            <person name="Johnson A."/>
            <person name="Khan Z."/>
            <person name="Li Z."/>
            <person name="Liu W."/>
            <person name="Liu X."/>
            <person name="Perez L."/>
            <person name="Shen H."/>
            <person name="Wang Q."/>
            <person name="Watt J."/>
            <person name="Xi L."/>
            <person name="Xin Y."/>
            <person name="Zhou J."/>
            <person name="Deng J."/>
            <person name="Jiang H."/>
            <person name="Liu Y."/>
            <person name="Qu J."/>
            <person name="Song X.-Z."/>
            <person name="Zhang L."/>
            <person name="Villasana D."/>
            <person name="Johnson A."/>
            <person name="Liu J."/>
            <person name="Liyanage D."/>
            <person name="Lorensuhewa L."/>
            <person name="Robinson T."/>
            <person name="Song A."/>
            <person name="Song B.-B."/>
            <person name="Dinh H."/>
            <person name="Thornton R."/>
            <person name="Coyle M."/>
            <person name="Francisco L."/>
            <person name="Jackson L."/>
            <person name="Javaid M."/>
            <person name="Korchina V."/>
            <person name="Kovar C."/>
            <person name="Mata R."/>
            <person name="Mathew T."/>
            <person name="Ngo R."/>
            <person name="Nguyen L."/>
            <person name="Nguyen N."/>
            <person name="Okwuonu G."/>
            <person name="Ongeri F."/>
            <person name="Pham C."/>
            <person name="Simmons D."/>
            <person name="Wilczek-Boney K."/>
            <person name="Hale W."/>
            <person name="Jakkamsetti A."/>
            <person name="Pham P."/>
            <person name="Ruth R."/>
            <person name="San Lucas F."/>
            <person name="Warren J."/>
            <person name="Zhang J."/>
            <person name="Zhao Z."/>
            <person name="Zhou C."/>
            <person name="Zhu D."/>
            <person name="Lee S."/>
            <person name="Bess C."/>
            <person name="Blankenburg K."/>
            <person name="Forbes L."/>
            <person name="Fu Q."/>
            <person name="Gubbala S."/>
            <person name="Hirani K."/>
            <person name="Jayaseelan J.C."/>
            <person name="Lara F."/>
            <person name="Munidasa M."/>
            <person name="Palculict T."/>
            <person name="Patil S."/>
            <person name="Pu L.-L."/>
            <person name="Saada N."/>
            <person name="Tang L."/>
            <person name="Weissenberger G."/>
            <person name="Zhu Y."/>
            <person name="Hemphill L."/>
            <person name="Shang Y."/>
            <person name="Youmans B."/>
            <person name="Ayvaz T."/>
            <person name="Ross M."/>
            <person name="Santibanez J."/>
            <person name="Aqrawi P."/>
            <person name="Gross S."/>
            <person name="Joshi V."/>
            <person name="Fowler G."/>
            <person name="Nazareth L."/>
            <person name="Reid J."/>
            <person name="Worley K."/>
            <person name="Petrosino J."/>
            <person name="Highlander S."/>
            <person name="Gibbs R."/>
        </authorList>
    </citation>
    <scope>NUCLEOTIDE SEQUENCE [LARGE SCALE GENOMIC DNA]</scope>
    <source>
        <strain evidence="4">DSM 15272</strain>
    </source>
</reference>
<dbReference type="PANTHER" id="PTHR43296:SF2">
    <property type="entry name" value="PEROXISOMAL 2,4-DIENOYL-COA REDUCTASE [(3E)-ENOYL-COA-PRODUCING]"/>
    <property type="match status" value="1"/>
</dbReference>
<feature type="region of interest" description="Disordered" evidence="3">
    <location>
        <begin position="258"/>
        <end position="282"/>
    </location>
</feature>
<dbReference type="SUPFAM" id="SSF51735">
    <property type="entry name" value="NAD(P)-binding Rossmann-fold domains"/>
    <property type="match status" value="1"/>
</dbReference>
<dbReference type="InterPro" id="IPR002347">
    <property type="entry name" value="SDR_fam"/>
</dbReference>
<keyword evidence="1" id="KW-0521">NADP</keyword>
<keyword evidence="5" id="KW-1185">Reference proteome</keyword>
<keyword evidence="2" id="KW-0560">Oxidoreductase</keyword>
<evidence type="ECO:0000256" key="1">
    <source>
        <dbReference type="ARBA" id="ARBA00022857"/>
    </source>
</evidence>
<dbReference type="GO" id="GO:0009062">
    <property type="term" value="P:fatty acid catabolic process"/>
    <property type="evidence" value="ECO:0007669"/>
    <property type="project" value="InterPro"/>
</dbReference>
<dbReference type="OrthoDB" id="9803628at2"/>
<dbReference type="Pfam" id="PF13561">
    <property type="entry name" value="adh_short_C2"/>
    <property type="match status" value="1"/>
</dbReference>
<evidence type="ECO:0000313" key="4">
    <source>
        <dbReference type="EMBL" id="EFQ82313.1"/>
    </source>
</evidence>
<protein>
    <submittedName>
        <fullName evidence="4">Oxidoreductase, short chain dehydrogenase/reductase family protein</fullName>
    </submittedName>
</protein>
<dbReference type="Proteomes" id="UP000003111">
    <property type="component" value="Unassembled WGS sequence"/>
</dbReference>
<dbReference type="PRINTS" id="PR00081">
    <property type="entry name" value="GDHRDH"/>
</dbReference>
<gene>
    <name evidence="4" type="ORF">HMPREF0063_12475</name>
</gene>
<dbReference type="HOGENOM" id="CLU_010194_1_2_11"/>
<sequence length="282" mass="29675">MTVFGTNILEGKVAYVAGGTRGFNLAIAKRYAEQGARVVVMSRDEDRCASAAQEIRDSGGEALGLPADVRDYDRVAETMQETADAFGGIDIVVAGQAGNFYAPALGMSANAFKSVVDIDLLGTFNLYRASFEHLTRPGASLIAITAPEAVKPLPFQSHVCSAKSAVNMLTKVLAIEWGPAGVRVNGISPGPIENSWGMDNVIATNPGIKERITQGVPLRRWGTHDDIADAALFLASDAASYINGTILDVDGGVTIKSTGPEDGDAVDFDEHPRVKGPGRGAR</sequence>
<dbReference type="InterPro" id="IPR036291">
    <property type="entry name" value="NAD(P)-bd_dom_sf"/>
</dbReference>
<name>E2SEL6_9ACTN</name>
<dbReference type="FunFam" id="3.40.50.720:FF:000084">
    <property type="entry name" value="Short-chain dehydrogenase reductase"/>
    <property type="match status" value="1"/>
</dbReference>
<dbReference type="NCBIfam" id="NF005752">
    <property type="entry name" value="PRK07576.1"/>
    <property type="match status" value="1"/>
</dbReference>
<evidence type="ECO:0000256" key="2">
    <source>
        <dbReference type="ARBA" id="ARBA00023002"/>
    </source>
</evidence>
<dbReference type="EMBL" id="ACLF03000008">
    <property type="protein sequence ID" value="EFQ82313.1"/>
    <property type="molecule type" value="Genomic_DNA"/>
</dbReference>
<dbReference type="Gene3D" id="3.40.50.720">
    <property type="entry name" value="NAD(P)-binding Rossmann-like Domain"/>
    <property type="match status" value="1"/>
</dbReference>
<dbReference type="PANTHER" id="PTHR43296">
    <property type="entry name" value="PEROXISOMAL 2,4-DIENOYL-COA REDUCTASE"/>
    <property type="match status" value="1"/>
</dbReference>
<dbReference type="InterPro" id="IPR045017">
    <property type="entry name" value="DECR2-like"/>
</dbReference>
<evidence type="ECO:0000256" key="3">
    <source>
        <dbReference type="SAM" id="MobiDB-lite"/>
    </source>
</evidence>
<dbReference type="AlphaFoldDB" id="E2SEL6"/>